<reference evidence="2" key="1">
    <citation type="submission" date="2019-10" db="EMBL/GenBank/DDBJ databases">
        <authorList>
            <consortium name="DOE Joint Genome Institute"/>
            <person name="Kuo A."/>
            <person name="Miyauchi S."/>
            <person name="Kiss E."/>
            <person name="Drula E."/>
            <person name="Kohler A."/>
            <person name="Sanchez-Garcia M."/>
            <person name="Andreopoulos B."/>
            <person name="Barry K.W."/>
            <person name="Bonito G."/>
            <person name="Buee M."/>
            <person name="Carver A."/>
            <person name="Chen C."/>
            <person name="Cichocki N."/>
            <person name="Clum A."/>
            <person name="Culley D."/>
            <person name="Crous P.W."/>
            <person name="Fauchery L."/>
            <person name="Girlanda M."/>
            <person name="Hayes R."/>
            <person name="Keri Z."/>
            <person name="LaButti K."/>
            <person name="Lipzen A."/>
            <person name="Lombard V."/>
            <person name="Magnuson J."/>
            <person name="Maillard F."/>
            <person name="Morin E."/>
            <person name="Murat C."/>
            <person name="Nolan M."/>
            <person name="Ohm R."/>
            <person name="Pangilinan J."/>
            <person name="Pereira M."/>
            <person name="Perotto S."/>
            <person name="Peter M."/>
            <person name="Riley R."/>
            <person name="Sitrit Y."/>
            <person name="Stielow B."/>
            <person name="Szollosi G."/>
            <person name="Zifcakova L."/>
            <person name="Stursova M."/>
            <person name="Spatafora J.W."/>
            <person name="Tedersoo L."/>
            <person name="Vaario L.-M."/>
            <person name="Yamada A."/>
            <person name="Yan M."/>
            <person name="Wang P."/>
            <person name="Xu J."/>
            <person name="Bruns T."/>
            <person name="Baldrian P."/>
            <person name="Vilgalys R."/>
            <person name="Henrissat B."/>
            <person name="Grigoriev I.V."/>
            <person name="Hibbett D."/>
            <person name="Nagy L.G."/>
            <person name="Martin F.M."/>
        </authorList>
    </citation>
    <scope>NUCLEOTIDE SEQUENCE</scope>
    <source>
        <strain evidence="2">BED1</strain>
    </source>
</reference>
<organism evidence="2 3">
    <name type="scientific">Boletus edulis BED1</name>
    <dbReference type="NCBI Taxonomy" id="1328754"/>
    <lineage>
        <taxon>Eukaryota</taxon>
        <taxon>Fungi</taxon>
        <taxon>Dikarya</taxon>
        <taxon>Basidiomycota</taxon>
        <taxon>Agaricomycotina</taxon>
        <taxon>Agaricomycetes</taxon>
        <taxon>Agaricomycetidae</taxon>
        <taxon>Boletales</taxon>
        <taxon>Boletineae</taxon>
        <taxon>Boletaceae</taxon>
        <taxon>Boletoideae</taxon>
        <taxon>Boletus</taxon>
    </lineage>
</organism>
<name>A0AAD4C7X6_BOLED</name>
<dbReference type="InterPro" id="IPR029060">
    <property type="entry name" value="PIN-like_dom_sf"/>
</dbReference>
<dbReference type="SMART" id="SM00670">
    <property type="entry name" value="PINc"/>
    <property type="match status" value="1"/>
</dbReference>
<gene>
    <name evidence="2" type="ORF">L210DRAFT_842628</name>
</gene>
<feature type="domain" description="PIN" evidence="1">
    <location>
        <begin position="32"/>
        <end position="164"/>
    </location>
</feature>
<protein>
    <submittedName>
        <fullName evidence="2">PIN domain-containing protein</fullName>
    </submittedName>
</protein>
<dbReference type="Proteomes" id="UP001194468">
    <property type="component" value="Unassembled WGS sequence"/>
</dbReference>
<dbReference type="Pfam" id="PF13638">
    <property type="entry name" value="PIN_4"/>
    <property type="match status" value="1"/>
</dbReference>
<dbReference type="GO" id="GO:0004540">
    <property type="term" value="F:RNA nuclease activity"/>
    <property type="evidence" value="ECO:0007669"/>
    <property type="project" value="UniProtKB-ARBA"/>
</dbReference>
<keyword evidence="3" id="KW-1185">Reference proteome</keyword>
<evidence type="ECO:0000313" key="3">
    <source>
        <dbReference type="Proteomes" id="UP001194468"/>
    </source>
</evidence>
<evidence type="ECO:0000259" key="1">
    <source>
        <dbReference type="SMART" id="SM00670"/>
    </source>
</evidence>
<evidence type="ECO:0000313" key="2">
    <source>
        <dbReference type="EMBL" id="KAF8450567.1"/>
    </source>
</evidence>
<dbReference type="CDD" id="cd18727">
    <property type="entry name" value="PIN_Swt1-like"/>
    <property type="match status" value="1"/>
</dbReference>
<dbReference type="InterPro" id="IPR052626">
    <property type="entry name" value="SWT1_Regulator"/>
</dbReference>
<sequence length="391" mass="43861">MRSTQLDATLRSIDEITNMDVEMQVPVTEQWAIVVLDTNILLEFLDIIQTFVSEAEQQRLPVLIIIPGAVIHELDVQKNRDGLSWLARRASTWLLKKVKERKSVKGQALDETCKSSGNWKMRERGEELGTERANDGLILDCCQYFFRVRQCRTFLCSKDKLLAVEAESVGIPTLFPNHGGSFCSRDIALAVFGPEASMLRFSGRFPRYHGNVMEDTGGVKGDDDGMDIDDDSAVTELIRPSHALDLLHLQVIDHFSELLLELVAKVAGPEAEKFGAAEMTSRHAPASMRKQLMLWTASDSLEFLNTKKACPQSSPRVEVFLMRPYEGRGARRGQDWSRRDWEVALNTLGKIGALWDDGAGLRESVPAVEMHLRRVFDLAMRPTGVGNFLIS</sequence>
<dbReference type="AlphaFoldDB" id="A0AAD4C7X6"/>
<dbReference type="InterPro" id="IPR002716">
    <property type="entry name" value="PIN_dom"/>
</dbReference>
<dbReference type="SUPFAM" id="SSF88723">
    <property type="entry name" value="PIN domain-like"/>
    <property type="match status" value="1"/>
</dbReference>
<dbReference type="Gene3D" id="3.40.50.1010">
    <property type="entry name" value="5'-nuclease"/>
    <property type="match status" value="1"/>
</dbReference>
<dbReference type="GO" id="GO:0005634">
    <property type="term" value="C:nucleus"/>
    <property type="evidence" value="ECO:0007669"/>
    <property type="project" value="TreeGrafter"/>
</dbReference>
<dbReference type="EMBL" id="WHUW01000002">
    <property type="protein sequence ID" value="KAF8450567.1"/>
    <property type="molecule type" value="Genomic_DNA"/>
</dbReference>
<accession>A0AAD4C7X6</accession>
<dbReference type="PANTHER" id="PTHR16161:SF0">
    <property type="entry name" value="TRANSCRIPTIONAL PROTEIN SWT1"/>
    <property type="match status" value="1"/>
</dbReference>
<comment type="caution">
    <text evidence="2">The sequence shown here is derived from an EMBL/GenBank/DDBJ whole genome shotgun (WGS) entry which is preliminary data.</text>
</comment>
<dbReference type="PANTHER" id="PTHR16161">
    <property type="entry name" value="TRANSCRIPTIONAL PROTEIN SWT1"/>
    <property type="match status" value="1"/>
</dbReference>
<proteinExistence type="predicted"/>
<reference evidence="2" key="2">
    <citation type="journal article" date="2020" name="Nat. Commun.">
        <title>Large-scale genome sequencing of mycorrhizal fungi provides insights into the early evolution of symbiotic traits.</title>
        <authorList>
            <person name="Miyauchi S."/>
            <person name="Kiss E."/>
            <person name="Kuo A."/>
            <person name="Drula E."/>
            <person name="Kohler A."/>
            <person name="Sanchez-Garcia M."/>
            <person name="Morin E."/>
            <person name="Andreopoulos B."/>
            <person name="Barry K.W."/>
            <person name="Bonito G."/>
            <person name="Buee M."/>
            <person name="Carver A."/>
            <person name="Chen C."/>
            <person name="Cichocki N."/>
            <person name="Clum A."/>
            <person name="Culley D."/>
            <person name="Crous P.W."/>
            <person name="Fauchery L."/>
            <person name="Girlanda M."/>
            <person name="Hayes R.D."/>
            <person name="Keri Z."/>
            <person name="LaButti K."/>
            <person name="Lipzen A."/>
            <person name="Lombard V."/>
            <person name="Magnuson J."/>
            <person name="Maillard F."/>
            <person name="Murat C."/>
            <person name="Nolan M."/>
            <person name="Ohm R.A."/>
            <person name="Pangilinan J."/>
            <person name="Pereira M.F."/>
            <person name="Perotto S."/>
            <person name="Peter M."/>
            <person name="Pfister S."/>
            <person name="Riley R."/>
            <person name="Sitrit Y."/>
            <person name="Stielow J.B."/>
            <person name="Szollosi G."/>
            <person name="Zifcakova L."/>
            <person name="Stursova M."/>
            <person name="Spatafora J.W."/>
            <person name="Tedersoo L."/>
            <person name="Vaario L.M."/>
            <person name="Yamada A."/>
            <person name="Yan M."/>
            <person name="Wang P."/>
            <person name="Xu J."/>
            <person name="Bruns T."/>
            <person name="Baldrian P."/>
            <person name="Vilgalys R."/>
            <person name="Dunand C."/>
            <person name="Henrissat B."/>
            <person name="Grigoriev I.V."/>
            <person name="Hibbett D."/>
            <person name="Nagy L.G."/>
            <person name="Martin F.M."/>
        </authorList>
    </citation>
    <scope>NUCLEOTIDE SEQUENCE</scope>
    <source>
        <strain evidence="2">BED1</strain>
    </source>
</reference>